<dbReference type="KEGG" id="btab:109042248"/>
<proteinExistence type="predicted"/>
<dbReference type="Pfam" id="PF16984">
    <property type="entry name" value="Grp7_allergen"/>
    <property type="match status" value="1"/>
</dbReference>
<dbReference type="AlphaFoldDB" id="A0A9P0AG63"/>
<feature type="chain" id="PRO_5040211921" evidence="1">
    <location>
        <begin position="19"/>
        <end position="230"/>
    </location>
</feature>
<dbReference type="Gene3D" id="3.15.10.50">
    <property type="match status" value="1"/>
</dbReference>
<evidence type="ECO:0000256" key="1">
    <source>
        <dbReference type="SAM" id="SignalP"/>
    </source>
</evidence>
<dbReference type="InterPro" id="IPR020234">
    <property type="entry name" value="Mite_allergen_group-7"/>
</dbReference>
<evidence type="ECO:0000313" key="2">
    <source>
        <dbReference type="EMBL" id="CAH0390051.1"/>
    </source>
</evidence>
<reference evidence="2" key="1">
    <citation type="submission" date="2021-12" db="EMBL/GenBank/DDBJ databases">
        <authorList>
            <person name="King R."/>
        </authorList>
    </citation>
    <scope>NUCLEOTIDE SEQUENCE</scope>
</reference>
<sequence>MELIMLIAFSFCLVSVFGSPLPAHLELEESVDANDYIDGMIADIKSSDRFATVPLPEYRMINNFTIFGIELYSQEVVLKKGHTHDAQTIKRIGDAFIDYRKANFDVEVKFYFEQLRSHFDFTWLVYNIGPTGKLDVNLKDVYVTFRLFADLDLAQADLTEFRLTSTAPTDIKVHISWLIDWLLNPLIEKFYAKEVLPYTEATLKKLLNEYIDQVNGPNITNLVHRSELVY</sequence>
<dbReference type="EMBL" id="OU963866">
    <property type="protein sequence ID" value="CAH0390051.1"/>
    <property type="molecule type" value="Genomic_DNA"/>
</dbReference>
<keyword evidence="3" id="KW-1185">Reference proteome</keyword>
<keyword evidence="1" id="KW-0732">Signal</keyword>
<name>A0A9P0AG63_BEMTA</name>
<dbReference type="Proteomes" id="UP001152759">
    <property type="component" value="Chromosome 5"/>
</dbReference>
<organism evidence="2 3">
    <name type="scientific">Bemisia tabaci</name>
    <name type="common">Sweetpotato whitefly</name>
    <name type="synonym">Aleurodes tabaci</name>
    <dbReference type="NCBI Taxonomy" id="7038"/>
    <lineage>
        <taxon>Eukaryota</taxon>
        <taxon>Metazoa</taxon>
        <taxon>Ecdysozoa</taxon>
        <taxon>Arthropoda</taxon>
        <taxon>Hexapoda</taxon>
        <taxon>Insecta</taxon>
        <taxon>Pterygota</taxon>
        <taxon>Neoptera</taxon>
        <taxon>Paraneoptera</taxon>
        <taxon>Hemiptera</taxon>
        <taxon>Sternorrhyncha</taxon>
        <taxon>Aleyrodoidea</taxon>
        <taxon>Aleyrodidae</taxon>
        <taxon>Aleyrodinae</taxon>
        <taxon>Bemisia</taxon>
    </lineage>
</organism>
<dbReference type="InterPro" id="IPR038602">
    <property type="entry name" value="Mite_allergen_7_sf"/>
</dbReference>
<evidence type="ECO:0000313" key="3">
    <source>
        <dbReference type="Proteomes" id="UP001152759"/>
    </source>
</evidence>
<feature type="signal peptide" evidence="1">
    <location>
        <begin position="1"/>
        <end position="18"/>
    </location>
</feature>
<gene>
    <name evidence="2" type="ORF">BEMITA_LOCUS8812</name>
</gene>
<accession>A0A9P0AG63</accession>
<protein>
    <submittedName>
        <fullName evidence="2">Uncharacterized protein</fullName>
    </submittedName>
</protein>